<feature type="domain" description="Glucose-1-phosphate adenylyltransferase/Bifunctional protein GlmU-like C-terminal hexapeptide" evidence="4">
    <location>
        <begin position="287"/>
        <end position="354"/>
    </location>
</feature>
<keyword evidence="5" id="KW-0808">Transferase</keyword>
<dbReference type="RefSeq" id="WP_089285245.1">
    <property type="nucleotide sequence ID" value="NZ_FZOJ01000043.1"/>
</dbReference>
<name>A0A239K6C2_9FIRM</name>
<dbReference type="PANTHER" id="PTHR43523:SF6">
    <property type="entry name" value="GLYCOGEN BIOSYNTHESIS PROTEIN GLGD"/>
    <property type="match status" value="1"/>
</dbReference>
<dbReference type="InterPro" id="IPR029044">
    <property type="entry name" value="Nucleotide-diphossugar_trans"/>
</dbReference>
<evidence type="ECO:0000259" key="4">
    <source>
        <dbReference type="Pfam" id="PF24894"/>
    </source>
</evidence>
<evidence type="ECO:0000313" key="5">
    <source>
        <dbReference type="EMBL" id="SNT13298.1"/>
    </source>
</evidence>
<dbReference type="InterPro" id="IPR056818">
    <property type="entry name" value="GlmU/GlgC-like_hexapep"/>
</dbReference>
<organism evidence="5 6">
    <name type="scientific">Anaerovirgula multivorans</name>
    <dbReference type="NCBI Taxonomy" id="312168"/>
    <lineage>
        <taxon>Bacteria</taxon>
        <taxon>Bacillati</taxon>
        <taxon>Bacillota</taxon>
        <taxon>Clostridia</taxon>
        <taxon>Peptostreptococcales</taxon>
        <taxon>Natronincolaceae</taxon>
        <taxon>Anaerovirgula</taxon>
    </lineage>
</organism>
<feature type="domain" description="Nucleotidyl transferase" evidence="3">
    <location>
        <begin position="17"/>
        <end position="178"/>
    </location>
</feature>
<evidence type="ECO:0000256" key="2">
    <source>
        <dbReference type="ARBA" id="ARBA00023056"/>
    </source>
</evidence>
<dbReference type="Pfam" id="PF00483">
    <property type="entry name" value="NTP_transferase"/>
    <property type="match status" value="1"/>
</dbReference>
<dbReference type="InterPro" id="IPR011831">
    <property type="entry name" value="ADP-Glc_PPase"/>
</dbReference>
<accession>A0A239K6C2</accession>
<dbReference type="SUPFAM" id="SSF53448">
    <property type="entry name" value="Nucleotide-diphospho-sugar transferases"/>
    <property type="match status" value="1"/>
</dbReference>
<dbReference type="CDD" id="cd04651">
    <property type="entry name" value="LbH_G1P_AT_C"/>
    <property type="match status" value="1"/>
</dbReference>
<dbReference type="EMBL" id="FZOJ01000043">
    <property type="protein sequence ID" value="SNT13298.1"/>
    <property type="molecule type" value="Genomic_DNA"/>
</dbReference>
<dbReference type="Proteomes" id="UP000198304">
    <property type="component" value="Unassembled WGS sequence"/>
</dbReference>
<dbReference type="Gene3D" id="3.90.550.10">
    <property type="entry name" value="Spore Coat Polysaccharide Biosynthesis Protein SpsA, Chain A"/>
    <property type="match status" value="1"/>
</dbReference>
<evidence type="ECO:0000313" key="6">
    <source>
        <dbReference type="Proteomes" id="UP000198304"/>
    </source>
</evidence>
<dbReference type="OrthoDB" id="9801810at2"/>
<proteinExistence type="inferred from homology"/>
<dbReference type="InterPro" id="IPR005835">
    <property type="entry name" value="NTP_transferase_dom"/>
</dbReference>
<dbReference type="PANTHER" id="PTHR43523">
    <property type="entry name" value="GLUCOSE-1-PHOSPHATE ADENYLYLTRANSFERASE-RELATED"/>
    <property type="match status" value="1"/>
</dbReference>
<dbReference type="GO" id="GO:0008878">
    <property type="term" value="F:glucose-1-phosphate adenylyltransferase activity"/>
    <property type="evidence" value="ECO:0007669"/>
    <property type="project" value="InterPro"/>
</dbReference>
<keyword evidence="5" id="KW-0548">Nucleotidyltransferase</keyword>
<dbReference type="SUPFAM" id="SSF51161">
    <property type="entry name" value="Trimeric LpxA-like enzymes"/>
    <property type="match status" value="1"/>
</dbReference>
<dbReference type="GO" id="GO:0005978">
    <property type="term" value="P:glycogen biosynthetic process"/>
    <property type="evidence" value="ECO:0007669"/>
    <property type="project" value="UniProtKB-KW"/>
</dbReference>
<dbReference type="CDD" id="cd02508">
    <property type="entry name" value="ADP_Glucose_PP"/>
    <property type="match status" value="1"/>
</dbReference>
<dbReference type="InterPro" id="IPR011004">
    <property type="entry name" value="Trimer_LpxA-like_sf"/>
</dbReference>
<dbReference type="Pfam" id="PF24894">
    <property type="entry name" value="Hexapep_GlmU"/>
    <property type="match status" value="1"/>
</dbReference>
<evidence type="ECO:0000256" key="1">
    <source>
        <dbReference type="ARBA" id="ARBA00010443"/>
    </source>
</evidence>
<dbReference type="InterPro" id="IPR011832">
    <property type="entry name" value="GlgDAde_trans"/>
</dbReference>
<reference evidence="5 6" key="1">
    <citation type="submission" date="2017-06" db="EMBL/GenBank/DDBJ databases">
        <authorList>
            <person name="Kim H.J."/>
            <person name="Triplett B.A."/>
        </authorList>
    </citation>
    <scope>NUCLEOTIDE SEQUENCE [LARGE SCALE GENOMIC DNA]</scope>
    <source>
        <strain evidence="5 6">SCA</strain>
    </source>
</reference>
<protein>
    <submittedName>
        <fullName evidence="5">Glucose-1-phosphate adenylyltransferase</fullName>
    </submittedName>
</protein>
<dbReference type="Gene3D" id="2.160.10.10">
    <property type="entry name" value="Hexapeptide repeat proteins"/>
    <property type="match status" value="1"/>
</dbReference>
<gene>
    <name evidence="5" type="ORF">SAMN05446037_10439</name>
</gene>
<keyword evidence="6" id="KW-1185">Reference proteome</keyword>
<dbReference type="NCBIfam" id="TIGR02092">
    <property type="entry name" value="glgD"/>
    <property type="match status" value="1"/>
</dbReference>
<keyword evidence="2" id="KW-0320">Glycogen biosynthesis</keyword>
<comment type="similarity">
    <text evidence="1">Belongs to the bacterial/plant glucose-1-phosphate adenylyltransferase family.</text>
</comment>
<evidence type="ECO:0000259" key="3">
    <source>
        <dbReference type="Pfam" id="PF00483"/>
    </source>
</evidence>
<dbReference type="AlphaFoldDB" id="A0A239K6C2"/>
<sequence>MRDVMGIINDTMIKQDLREITSHRSTAAVPFGGRYRIIDFALSNMVNCGMKNVGIFTQSNNRSLLDHLNSGKEWDLLSKRDGLFVLPPTFRYDEFGRSLGDVDHFHNHMDYLKRSRQNYVLISNSNMIYNMDYRRVKEYYHQVKADIVILYKEETKVKDLSNFISIKTDEAGLVRDMAVNKEKSMSNKIALETAFMKKSLFIDVIDDCISRGYSDFAKDGLIKNLNHYKIYGYAHRGYVGKVHSILSYFQHNMDLLNPQIWKELFFKSGFIYTKIKDEAPVKYMGNANIQNSLVANGCVIEGTVINSILGRGVNVHKNAVVKNSIIMQKCQIAEDVFIENAILDKDVRITKGRQLKGESNYPMVIEKRVVI</sequence>